<evidence type="ECO:0000313" key="3">
    <source>
        <dbReference type="Proteomes" id="UP001367316"/>
    </source>
</evidence>
<proteinExistence type="predicted"/>
<protein>
    <submittedName>
        <fullName evidence="2">Uncharacterized protein</fullName>
    </submittedName>
</protein>
<sequence>MWLDPDWEVCPDDPVICSASIFSPFLFACLVTMYHHRQLQQTIRRHHRTSSTLPHPLPFFSLPLLFFCQAPLQSSLPPCIPLPTPPPNYHHNLPRSPCSPPISSLGQCSAWRLFHGPFAFVSPHPPVTESPSHPPTSQLLSIAAAVAVTVTNVGPLAIE</sequence>
<feature type="transmembrane region" description="Helical" evidence="1">
    <location>
        <begin position="15"/>
        <end position="34"/>
    </location>
</feature>
<keyword evidence="3" id="KW-1185">Reference proteome</keyword>
<reference evidence="2 3" key="1">
    <citation type="submission" date="2024-04" db="EMBL/GenBank/DDBJ databases">
        <title>Phyllosticta paracitricarpa is synonymous to the EU quarantine fungus P. citricarpa based on phylogenomic analyses.</title>
        <authorList>
            <consortium name="Lawrence Berkeley National Laboratory"/>
            <person name="Van ingen-buijs V.A."/>
            <person name="Van westerhoven A.C."/>
            <person name="Haridas S."/>
            <person name="Skiadas P."/>
            <person name="Martin F."/>
            <person name="Groenewald J.Z."/>
            <person name="Crous P.W."/>
            <person name="Seidl M.F."/>
        </authorList>
    </citation>
    <scope>NUCLEOTIDE SEQUENCE [LARGE SCALE GENOMIC DNA]</scope>
    <source>
        <strain evidence="2 3">CBS 141358</strain>
    </source>
</reference>
<gene>
    <name evidence="2" type="ORF">JOL62DRAFT_273971</name>
</gene>
<name>A0ABR1MWF9_9PEZI</name>
<keyword evidence="1" id="KW-0812">Transmembrane</keyword>
<comment type="caution">
    <text evidence="2">The sequence shown here is derived from an EMBL/GenBank/DDBJ whole genome shotgun (WGS) entry which is preliminary data.</text>
</comment>
<keyword evidence="1" id="KW-1133">Transmembrane helix</keyword>
<organism evidence="2 3">
    <name type="scientific">Phyllosticta paracitricarpa</name>
    <dbReference type="NCBI Taxonomy" id="2016321"/>
    <lineage>
        <taxon>Eukaryota</taxon>
        <taxon>Fungi</taxon>
        <taxon>Dikarya</taxon>
        <taxon>Ascomycota</taxon>
        <taxon>Pezizomycotina</taxon>
        <taxon>Dothideomycetes</taxon>
        <taxon>Dothideomycetes incertae sedis</taxon>
        <taxon>Botryosphaeriales</taxon>
        <taxon>Phyllostictaceae</taxon>
        <taxon>Phyllosticta</taxon>
    </lineage>
</organism>
<keyword evidence="1" id="KW-0472">Membrane</keyword>
<dbReference type="Proteomes" id="UP001367316">
    <property type="component" value="Unassembled WGS sequence"/>
</dbReference>
<evidence type="ECO:0000256" key="1">
    <source>
        <dbReference type="SAM" id="Phobius"/>
    </source>
</evidence>
<evidence type="ECO:0000313" key="2">
    <source>
        <dbReference type="EMBL" id="KAK7607294.1"/>
    </source>
</evidence>
<dbReference type="EMBL" id="JBBPBF010000037">
    <property type="protein sequence ID" value="KAK7607294.1"/>
    <property type="molecule type" value="Genomic_DNA"/>
</dbReference>
<accession>A0ABR1MWF9</accession>